<dbReference type="NCBIfam" id="TIGR02937">
    <property type="entry name" value="sigma70-ECF"/>
    <property type="match status" value="1"/>
</dbReference>
<accession>A0ABW1PFT1</accession>
<evidence type="ECO:0000256" key="2">
    <source>
        <dbReference type="ARBA" id="ARBA00023015"/>
    </source>
</evidence>
<keyword evidence="2" id="KW-0805">Transcription regulation</keyword>
<dbReference type="InterPro" id="IPR014284">
    <property type="entry name" value="RNA_pol_sigma-70_dom"/>
</dbReference>
<dbReference type="PANTHER" id="PTHR43133">
    <property type="entry name" value="RNA POLYMERASE ECF-TYPE SIGMA FACTO"/>
    <property type="match status" value="1"/>
</dbReference>
<dbReference type="InterPro" id="IPR039425">
    <property type="entry name" value="RNA_pol_sigma-70-like"/>
</dbReference>
<comment type="similarity">
    <text evidence="1">Belongs to the sigma-70 factor family. ECF subfamily.</text>
</comment>
<sequence length="157" mass="17118">MTDHEFQAYVDASAAPLRRAALRLCGDRHDADDLAQTTLVKLYAVWPRLGSDVRLDAYARKVLVRTAIDEVRRSSRRHETAVDEPPPVPVAPARVEDVLDVRAALARLPPGQRAVVVLRYCEDLSLAETARRLGCAEGTVKSQAAKGLAALRGLLVA</sequence>
<evidence type="ECO:0000259" key="6">
    <source>
        <dbReference type="Pfam" id="PF04542"/>
    </source>
</evidence>
<dbReference type="InterPro" id="IPR007627">
    <property type="entry name" value="RNA_pol_sigma70_r2"/>
</dbReference>
<evidence type="ECO:0000313" key="8">
    <source>
        <dbReference type="EMBL" id="MFC6094234.1"/>
    </source>
</evidence>
<evidence type="ECO:0000256" key="1">
    <source>
        <dbReference type="ARBA" id="ARBA00010641"/>
    </source>
</evidence>
<dbReference type="Pfam" id="PF04542">
    <property type="entry name" value="Sigma70_r2"/>
    <property type="match status" value="1"/>
</dbReference>
<dbReference type="SUPFAM" id="SSF88659">
    <property type="entry name" value="Sigma3 and sigma4 domains of RNA polymerase sigma factors"/>
    <property type="match status" value="1"/>
</dbReference>
<dbReference type="RefSeq" id="WP_380642290.1">
    <property type="nucleotide sequence ID" value="NZ_JBHSQO010000059.1"/>
</dbReference>
<keyword evidence="4" id="KW-0238">DNA-binding</keyword>
<keyword evidence="9" id="KW-1185">Reference proteome</keyword>
<dbReference type="InterPro" id="IPR013249">
    <property type="entry name" value="RNA_pol_sigma70_r4_t2"/>
</dbReference>
<dbReference type="Gene3D" id="1.10.1740.10">
    <property type="match status" value="1"/>
</dbReference>
<evidence type="ECO:0000256" key="5">
    <source>
        <dbReference type="ARBA" id="ARBA00023163"/>
    </source>
</evidence>
<dbReference type="InterPro" id="IPR013324">
    <property type="entry name" value="RNA_pol_sigma_r3/r4-like"/>
</dbReference>
<dbReference type="Pfam" id="PF08281">
    <property type="entry name" value="Sigma70_r4_2"/>
    <property type="match status" value="1"/>
</dbReference>
<keyword evidence="5" id="KW-0804">Transcription</keyword>
<dbReference type="Proteomes" id="UP001596220">
    <property type="component" value="Unassembled WGS sequence"/>
</dbReference>
<protein>
    <submittedName>
        <fullName evidence="8">SigE family RNA polymerase sigma factor</fullName>
    </submittedName>
</protein>
<reference evidence="9" key="1">
    <citation type="journal article" date="2019" name="Int. J. Syst. Evol. Microbiol.">
        <title>The Global Catalogue of Microorganisms (GCM) 10K type strain sequencing project: providing services to taxonomists for standard genome sequencing and annotation.</title>
        <authorList>
            <consortium name="The Broad Institute Genomics Platform"/>
            <consortium name="The Broad Institute Genome Sequencing Center for Infectious Disease"/>
            <person name="Wu L."/>
            <person name="Ma J."/>
        </authorList>
    </citation>
    <scope>NUCLEOTIDE SEQUENCE [LARGE SCALE GENOMIC DNA]</scope>
    <source>
        <strain evidence="9">CGMCC 4.7246</strain>
    </source>
</reference>
<feature type="domain" description="RNA polymerase sigma-70 region 2" evidence="6">
    <location>
        <begin position="15"/>
        <end position="77"/>
    </location>
</feature>
<dbReference type="EMBL" id="JBHSQO010000059">
    <property type="protein sequence ID" value="MFC6094234.1"/>
    <property type="molecule type" value="Genomic_DNA"/>
</dbReference>
<dbReference type="InterPro" id="IPR036388">
    <property type="entry name" value="WH-like_DNA-bd_sf"/>
</dbReference>
<evidence type="ECO:0000256" key="4">
    <source>
        <dbReference type="ARBA" id="ARBA00023125"/>
    </source>
</evidence>
<dbReference type="InterPro" id="IPR013325">
    <property type="entry name" value="RNA_pol_sigma_r2"/>
</dbReference>
<dbReference type="Gene3D" id="1.10.10.10">
    <property type="entry name" value="Winged helix-like DNA-binding domain superfamily/Winged helix DNA-binding domain"/>
    <property type="match status" value="1"/>
</dbReference>
<dbReference type="PANTHER" id="PTHR43133:SF50">
    <property type="entry name" value="ECF RNA POLYMERASE SIGMA FACTOR SIGM"/>
    <property type="match status" value="1"/>
</dbReference>
<evidence type="ECO:0000313" key="9">
    <source>
        <dbReference type="Proteomes" id="UP001596220"/>
    </source>
</evidence>
<dbReference type="CDD" id="cd06171">
    <property type="entry name" value="Sigma70_r4"/>
    <property type="match status" value="1"/>
</dbReference>
<feature type="domain" description="RNA polymerase sigma factor 70 region 4 type 2" evidence="7">
    <location>
        <begin position="101"/>
        <end position="151"/>
    </location>
</feature>
<dbReference type="SUPFAM" id="SSF88946">
    <property type="entry name" value="Sigma2 domain of RNA polymerase sigma factors"/>
    <property type="match status" value="1"/>
</dbReference>
<evidence type="ECO:0000259" key="7">
    <source>
        <dbReference type="Pfam" id="PF08281"/>
    </source>
</evidence>
<dbReference type="NCBIfam" id="TIGR02983">
    <property type="entry name" value="SigE-fam_strep"/>
    <property type="match status" value="1"/>
</dbReference>
<dbReference type="InterPro" id="IPR014325">
    <property type="entry name" value="RNA_pol_sigma-E_actinobac"/>
</dbReference>
<gene>
    <name evidence="8" type="ORF">ACFP3R_33630</name>
</gene>
<comment type="caution">
    <text evidence="8">The sequence shown here is derived from an EMBL/GenBank/DDBJ whole genome shotgun (WGS) entry which is preliminary data.</text>
</comment>
<organism evidence="8 9">
    <name type="scientific">Saccharothrix lopnurensis</name>
    <dbReference type="NCBI Taxonomy" id="1670621"/>
    <lineage>
        <taxon>Bacteria</taxon>
        <taxon>Bacillati</taxon>
        <taxon>Actinomycetota</taxon>
        <taxon>Actinomycetes</taxon>
        <taxon>Pseudonocardiales</taxon>
        <taxon>Pseudonocardiaceae</taxon>
        <taxon>Saccharothrix</taxon>
    </lineage>
</organism>
<evidence type="ECO:0000256" key="3">
    <source>
        <dbReference type="ARBA" id="ARBA00023082"/>
    </source>
</evidence>
<name>A0ABW1PFT1_9PSEU</name>
<proteinExistence type="inferred from homology"/>
<keyword evidence="3" id="KW-0731">Sigma factor</keyword>